<dbReference type="EMBL" id="SNYW01000001">
    <property type="protein sequence ID" value="TDQ86344.1"/>
    <property type="molecule type" value="Genomic_DNA"/>
</dbReference>
<accession>A0A4R6WX16</accession>
<keyword evidence="2" id="KW-1185">Reference proteome</keyword>
<sequence>MTETGKNAPFPQYLVRTLRNLRDLAVGFLLDLDAARAAAAAIRVRAQPRGADLRRLGIDAAAFRRIRRF</sequence>
<protein>
    <recommendedName>
        <fullName evidence="3">DUF1127 domain-containing protein</fullName>
    </recommendedName>
</protein>
<proteinExistence type="predicted"/>
<evidence type="ECO:0008006" key="3">
    <source>
        <dbReference type="Google" id="ProtNLM"/>
    </source>
</evidence>
<name>A0A4R6WX16_9PROT</name>
<evidence type="ECO:0000313" key="1">
    <source>
        <dbReference type="EMBL" id="TDQ86344.1"/>
    </source>
</evidence>
<dbReference type="AlphaFoldDB" id="A0A4R6WX16"/>
<reference evidence="1 2" key="1">
    <citation type="submission" date="2019-03" db="EMBL/GenBank/DDBJ databases">
        <title>Genomic Encyclopedia of Type Strains, Phase III (KMG-III): the genomes of soil and plant-associated and newly described type strains.</title>
        <authorList>
            <person name="Whitman W."/>
        </authorList>
    </citation>
    <scope>NUCLEOTIDE SEQUENCE [LARGE SCALE GENOMIC DNA]</scope>
    <source>
        <strain evidence="1 2">CGMCC 1.7660</strain>
    </source>
</reference>
<evidence type="ECO:0000313" key="2">
    <source>
        <dbReference type="Proteomes" id="UP000295783"/>
    </source>
</evidence>
<organism evidence="1 2">
    <name type="scientific">Dongia mobilis</name>
    <dbReference type="NCBI Taxonomy" id="578943"/>
    <lineage>
        <taxon>Bacteria</taxon>
        <taxon>Pseudomonadati</taxon>
        <taxon>Pseudomonadota</taxon>
        <taxon>Alphaproteobacteria</taxon>
        <taxon>Rhodospirillales</taxon>
        <taxon>Dongiaceae</taxon>
        <taxon>Dongia</taxon>
    </lineage>
</organism>
<gene>
    <name evidence="1" type="ORF">A8950_0035</name>
</gene>
<dbReference type="Proteomes" id="UP000295783">
    <property type="component" value="Unassembled WGS sequence"/>
</dbReference>
<comment type="caution">
    <text evidence="1">The sequence shown here is derived from an EMBL/GenBank/DDBJ whole genome shotgun (WGS) entry which is preliminary data.</text>
</comment>
<dbReference type="RefSeq" id="WP_133611462.1">
    <property type="nucleotide sequence ID" value="NZ_SNYW01000001.1"/>
</dbReference>